<dbReference type="EMBL" id="CP045890">
    <property type="protein sequence ID" value="QQP55621.1"/>
    <property type="molecule type" value="Genomic_DNA"/>
</dbReference>
<feature type="region of interest" description="Disordered" evidence="3">
    <location>
        <begin position="20"/>
        <end position="44"/>
    </location>
</feature>
<accession>A0A7T8KGS4</accession>
<sequence>MVDEMFDAAMDIADSEDSVLAYSSSSSSQQQSGTQASQSNVSGRSTVLLSELTASDRIVHADFRKNFNLDFFDDQDLE</sequence>
<reference evidence="5" key="1">
    <citation type="submission" date="2021-01" db="EMBL/GenBank/DDBJ databases">
        <title>Caligus Genome Assembly.</title>
        <authorList>
            <person name="Gallardo-Escarate C."/>
        </authorList>
    </citation>
    <scope>NUCLEOTIDE SEQUENCE [LARGE SCALE GENOMIC DNA]</scope>
</reference>
<dbReference type="InterPro" id="IPR029391">
    <property type="entry name" value="CSN9_metazoa"/>
</dbReference>
<comment type="similarity">
    <text evidence="1">Belongs to the CSN9 family.</text>
</comment>
<dbReference type="AlphaFoldDB" id="A0A7T8KGS4"/>
<dbReference type="Pfam" id="PF15004">
    <property type="entry name" value="MYEOV2"/>
    <property type="match status" value="1"/>
</dbReference>
<keyword evidence="2" id="KW-0736">Signalosome</keyword>
<evidence type="ECO:0000313" key="4">
    <source>
        <dbReference type="EMBL" id="QQP55621.1"/>
    </source>
</evidence>
<proteinExistence type="inferred from homology"/>
<organism evidence="4 5">
    <name type="scientific">Caligus rogercresseyi</name>
    <name type="common">Sea louse</name>
    <dbReference type="NCBI Taxonomy" id="217165"/>
    <lineage>
        <taxon>Eukaryota</taxon>
        <taxon>Metazoa</taxon>
        <taxon>Ecdysozoa</taxon>
        <taxon>Arthropoda</taxon>
        <taxon>Crustacea</taxon>
        <taxon>Multicrustacea</taxon>
        <taxon>Hexanauplia</taxon>
        <taxon>Copepoda</taxon>
        <taxon>Siphonostomatoida</taxon>
        <taxon>Caligidae</taxon>
        <taxon>Caligus</taxon>
    </lineage>
</organism>
<dbReference type="GO" id="GO:0008180">
    <property type="term" value="C:COP9 signalosome"/>
    <property type="evidence" value="ECO:0007669"/>
    <property type="project" value="UniProtKB-KW"/>
</dbReference>
<gene>
    <name evidence="4" type="ORF">FKW44_000013</name>
</gene>
<evidence type="ECO:0000313" key="5">
    <source>
        <dbReference type="Proteomes" id="UP000595437"/>
    </source>
</evidence>
<evidence type="ECO:0000256" key="3">
    <source>
        <dbReference type="SAM" id="MobiDB-lite"/>
    </source>
</evidence>
<evidence type="ECO:0000256" key="2">
    <source>
        <dbReference type="ARBA" id="ARBA00022790"/>
    </source>
</evidence>
<dbReference type="Proteomes" id="UP000595437">
    <property type="component" value="Chromosome 1"/>
</dbReference>
<protein>
    <submittedName>
        <fullName evidence="4">Uncharacterized protein</fullName>
    </submittedName>
</protein>
<keyword evidence="5" id="KW-1185">Reference proteome</keyword>
<name>A0A7T8KGS4_CALRO</name>
<feature type="compositionally biased region" description="Low complexity" evidence="3">
    <location>
        <begin position="23"/>
        <end position="39"/>
    </location>
</feature>
<evidence type="ECO:0000256" key="1">
    <source>
        <dbReference type="ARBA" id="ARBA00009162"/>
    </source>
</evidence>